<dbReference type="PROSITE" id="PS00086">
    <property type="entry name" value="CYTOCHROME_P450"/>
    <property type="match status" value="1"/>
</dbReference>
<organism evidence="9">
    <name type="scientific">Mycobacterium xenopi 4042</name>
    <dbReference type="NCBI Taxonomy" id="1299334"/>
    <lineage>
        <taxon>Bacteria</taxon>
        <taxon>Bacillati</taxon>
        <taxon>Actinomycetota</taxon>
        <taxon>Actinomycetes</taxon>
        <taxon>Mycobacteriales</taxon>
        <taxon>Mycobacteriaceae</taxon>
        <taxon>Mycobacterium</taxon>
    </lineage>
</organism>
<dbReference type="PRINTS" id="PR00385">
    <property type="entry name" value="P450"/>
</dbReference>
<evidence type="ECO:0000256" key="2">
    <source>
        <dbReference type="ARBA" id="ARBA00022617"/>
    </source>
</evidence>
<evidence type="ECO:0000256" key="3">
    <source>
        <dbReference type="ARBA" id="ARBA00022723"/>
    </source>
</evidence>
<feature type="region of interest" description="Disordered" evidence="8">
    <location>
        <begin position="233"/>
        <end position="266"/>
    </location>
</feature>
<dbReference type="PANTHER" id="PTHR46696">
    <property type="entry name" value="P450, PUTATIVE (EUROFUNG)-RELATED"/>
    <property type="match status" value="1"/>
</dbReference>
<gene>
    <name evidence="9" type="ORF">I553_7990</name>
</gene>
<comment type="similarity">
    <text evidence="1 7">Belongs to the cytochrome P450 family.</text>
</comment>
<keyword evidence="6 7" id="KW-0503">Monooxygenase</keyword>
<evidence type="ECO:0000256" key="1">
    <source>
        <dbReference type="ARBA" id="ARBA00010617"/>
    </source>
</evidence>
<evidence type="ECO:0000256" key="5">
    <source>
        <dbReference type="ARBA" id="ARBA00023004"/>
    </source>
</evidence>
<dbReference type="GO" id="GO:0005506">
    <property type="term" value="F:iron ion binding"/>
    <property type="evidence" value="ECO:0007669"/>
    <property type="project" value="InterPro"/>
</dbReference>
<dbReference type="InterPro" id="IPR036396">
    <property type="entry name" value="Cyt_P450_sf"/>
</dbReference>
<sequence length="266" mass="30085">MPAILTMRLMGLPYDNWRLYANLFHSVMAVSQDSAEYAAAIADVPAMMDGLLKFAADRRADPRDDLTSFLVRFEFDGKRLDDAQVLDILWNLIGGGVDTTTSLTALSLLHLGTHPDLRRQLIDRPDLYRTAVDEFLRYFSVNQQLSRTVTRDVVLGGQRLRRNDRVIISWLAANHDEHEFDRPDEIVLDRSPNRHVAFGLGPHRCIGSHLARVMFEVMVKAVLERIPDYQVDPAGPGIPRQPEHDRAGQAAGHLYPAASRDTPRPW</sequence>
<accession>X8DAM1</accession>
<evidence type="ECO:0000256" key="4">
    <source>
        <dbReference type="ARBA" id="ARBA00023002"/>
    </source>
</evidence>
<keyword evidence="2 7" id="KW-0349">Heme</keyword>
<reference evidence="9" key="1">
    <citation type="submission" date="2014-01" db="EMBL/GenBank/DDBJ databases">
        <authorList>
            <person name="Brown-Elliot B."/>
            <person name="Wallace R."/>
            <person name="Lenaerts A."/>
            <person name="Ordway D."/>
            <person name="DeGroote M.A."/>
            <person name="Parker T."/>
            <person name="Sizemore C."/>
            <person name="Tallon L.J."/>
            <person name="Sadzewicz L.K."/>
            <person name="Sengamalay N."/>
            <person name="Fraser C.M."/>
            <person name="Hine E."/>
            <person name="Shefchek K.A."/>
            <person name="Das S.P."/>
            <person name="Tettelin H."/>
        </authorList>
    </citation>
    <scope>NUCLEOTIDE SEQUENCE [LARGE SCALE GENOMIC DNA]</scope>
    <source>
        <strain evidence="9">4042</strain>
    </source>
</reference>
<evidence type="ECO:0000256" key="8">
    <source>
        <dbReference type="SAM" id="MobiDB-lite"/>
    </source>
</evidence>
<keyword evidence="3 7" id="KW-0479">Metal-binding</keyword>
<dbReference type="SUPFAM" id="SSF48264">
    <property type="entry name" value="Cytochrome P450"/>
    <property type="match status" value="1"/>
</dbReference>
<proteinExistence type="inferred from homology"/>
<dbReference type="InterPro" id="IPR002397">
    <property type="entry name" value="Cyt_P450_B"/>
</dbReference>
<protein>
    <submittedName>
        <fullName evidence="9">Cytochrome P450 family protein</fullName>
    </submittedName>
</protein>
<evidence type="ECO:0000313" key="9">
    <source>
        <dbReference type="EMBL" id="EUA65672.1"/>
    </source>
</evidence>
<dbReference type="PATRIC" id="fig|1299334.3.peg.2153"/>
<keyword evidence="4 7" id="KW-0560">Oxidoreductase</keyword>
<dbReference type="GO" id="GO:0016705">
    <property type="term" value="F:oxidoreductase activity, acting on paired donors, with incorporation or reduction of molecular oxygen"/>
    <property type="evidence" value="ECO:0007669"/>
    <property type="project" value="InterPro"/>
</dbReference>
<dbReference type="Gene3D" id="1.10.630.10">
    <property type="entry name" value="Cytochrome P450"/>
    <property type="match status" value="1"/>
</dbReference>
<dbReference type="PANTHER" id="PTHR46696:SF6">
    <property type="entry name" value="P450, PUTATIVE (EUROFUNG)-RELATED"/>
    <property type="match status" value="1"/>
</dbReference>
<evidence type="ECO:0000256" key="6">
    <source>
        <dbReference type="ARBA" id="ARBA00023033"/>
    </source>
</evidence>
<dbReference type="AlphaFoldDB" id="X8DAM1"/>
<comment type="caution">
    <text evidence="9">The sequence shown here is derived from an EMBL/GenBank/DDBJ whole genome shotgun (WGS) entry which is preliminary data.</text>
</comment>
<dbReference type="Pfam" id="PF00067">
    <property type="entry name" value="p450"/>
    <property type="match status" value="1"/>
</dbReference>
<dbReference type="GO" id="GO:0004497">
    <property type="term" value="F:monooxygenase activity"/>
    <property type="evidence" value="ECO:0007669"/>
    <property type="project" value="UniProtKB-KW"/>
</dbReference>
<dbReference type="PRINTS" id="PR00359">
    <property type="entry name" value="BP450"/>
</dbReference>
<keyword evidence="5 7" id="KW-0408">Iron</keyword>
<dbReference type="InterPro" id="IPR001128">
    <property type="entry name" value="Cyt_P450"/>
</dbReference>
<dbReference type="InterPro" id="IPR017972">
    <property type="entry name" value="Cyt_P450_CS"/>
</dbReference>
<evidence type="ECO:0000256" key="7">
    <source>
        <dbReference type="RuleBase" id="RU000461"/>
    </source>
</evidence>
<dbReference type="EMBL" id="JAOB01000026">
    <property type="protein sequence ID" value="EUA65672.1"/>
    <property type="molecule type" value="Genomic_DNA"/>
</dbReference>
<name>X8DAM1_MYCXE</name>
<dbReference type="GO" id="GO:0020037">
    <property type="term" value="F:heme binding"/>
    <property type="evidence" value="ECO:0007669"/>
    <property type="project" value="InterPro"/>
</dbReference>